<dbReference type="Gene3D" id="3.30.530.20">
    <property type="match status" value="1"/>
</dbReference>
<dbReference type="Proteomes" id="UP001500929">
    <property type="component" value="Unassembled WGS sequence"/>
</dbReference>
<sequence>MAGAHDDRAMTDPGPSSARSSSRPPRPRSPRTSATSPGGSGRSPWEGQDPNLKRAYTGTPGEVGSTYAWNGNRKAGAGTMVVTRVDPAEIGIDLAFTAPFKSTSTVTFRFVDEDAATRVVWSMQSPENVMAKIMRVFINMDKLIGADFDKGLTQLKAEVESPST</sequence>
<evidence type="ECO:0008006" key="4">
    <source>
        <dbReference type="Google" id="ProtNLM"/>
    </source>
</evidence>
<feature type="compositionally biased region" description="Low complexity" evidence="1">
    <location>
        <begin position="13"/>
        <end position="23"/>
    </location>
</feature>
<comment type="caution">
    <text evidence="2">The sequence shown here is derived from an EMBL/GenBank/DDBJ whole genome shotgun (WGS) entry which is preliminary data.</text>
</comment>
<feature type="compositionally biased region" description="Basic and acidic residues" evidence="1">
    <location>
        <begin position="1"/>
        <end position="10"/>
    </location>
</feature>
<feature type="region of interest" description="Disordered" evidence="1">
    <location>
        <begin position="1"/>
        <end position="68"/>
    </location>
</feature>
<accession>A0ABN3E450</accession>
<dbReference type="CDD" id="cd07818">
    <property type="entry name" value="SRPBCC_1"/>
    <property type="match status" value="1"/>
</dbReference>
<keyword evidence="3" id="KW-1185">Reference proteome</keyword>
<evidence type="ECO:0000313" key="2">
    <source>
        <dbReference type="EMBL" id="GAA2247244.1"/>
    </source>
</evidence>
<gene>
    <name evidence="2" type="ORF">GCM10009851_35840</name>
</gene>
<organism evidence="2 3">
    <name type="scientific">Herbiconiux moechotypicola</name>
    <dbReference type="NCBI Taxonomy" id="637393"/>
    <lineage>
        <taxon>Bacteria</taxon>
        <taxon>Bacillati</taxon>
        <taxon>Actinomycetota</taxon>
        <taxon>Actinomycetes</taxon>
        <taxon>Micrococcales</taxon>
        <taxon>Microbacteriaceae</taxon>
        <taxon>Herbiconiux</taxon>
    </lineage>
</organism>
<dbReference type="InterPro" id="IPR023393">
    <property type="entry name" value="START-like_dom_sf"/>
</dbReference>
<name>A0ABN3E450_9MICO</name>
<reference evidence="2 3" key="1">
    <citation type="journal article" date="2019" name="Int. J. Syst. Evol. Microbiol.">
        <title>The Global Catalogue of Microorganisms (GCM) 10K type strain sequencing project: providing services to taxonomists for standard genome sequencing and annotation.</title>
        <authorList>
            <consortium name="The Broad Institute Genomics Platform"/>
            <consortium name="The Broad Institute Genome Sequencing Center for Infectious Disease"/>
            <person name="Wu L."/>
            <person name="Ma J."/>
        </authorList>
    </citation>
    <scope>NUCLEOTIDE SEQUENCE [LARGE SCALE GENOMIC DNA]</scope>
    <source>
        <strain evidence="2 3">JCM 16117</strain>
    </source>
</reference>
<evidence type="ECO:0000256" key="1">
    <source>
        <dbReference type="SAM" id="MobiDB-lite"/>
    </source>
</evidence>
<dbReference type="EMBL" id="BAAAQY010000013">
    <property type="protein sequence ID" value="GAA2247244.1"/>
    <property type="molecule type" value="Genomic_DNA"/>
</dbReference>
<dbReference type="SUPFAM" id="SSF55961">
    <property type="entry name" value="Bet v1-like"/>
    <property type="match status" value="1"/>
</dbReference>
<evidence type="ECO:0000313" key="3">
    <source>
        <dbReference type="Proteomes" id="UP001500929"/>
    </source>
</evidence>
<protein>
    <recommendedName>
        <fullName evidence="4">SRPBCC family protein</fullName>
    </recommendedName>
</protein>
<proteinExistence type="predicted"/>